<comment type="caution">
    <text evidence="2">The sequence shown here is derived from an EMBL/GenBank/DDBJ whole genome shotgun (WGS) entry which is preliminary data.</text>
</comment>
<dbReference type="RefSeq" id="WP_034238966.1">
    <property type="nucleotide sequence ID" value="NZ_AQRA01000001.1"/>
</dbReference>
<evidence type="ECO:0008006" key="4">
    <source>
        <dbReference type="Google" id="ProtNLM"/>
    </source>
</evidence>
<organism evidence="2 3">
    <name type="scientific">Aquimarina atlantica</name>
    <dbReference type="NCBI Taxonomy" id="1317122"/>
    <lineage>
        <taxon>Bacteria</taxon>
        <taxon>Pseudomonadati</taxon>
        <taxon>Bacteroidota</taxon>
        <taxon>Flavobacteriia</taxon>
        <taxon>Flavobacteriales</taxon>
        <taxon>Flavobacteriaceae</taxon>
        <taxon>Aquimarina</taxon>
    </lineage>
</organism>
<name>A0A023C190_9FLAO</name>
<evidence type="ECO:0000313" key="3">
    <source>
        <dbReference type="Proteomes" id="UP000023541"/>
    </source>
</evidence>
<proteinExistence type="predicted"/>
<feature type="coiled-coil region" evidence="1">
    <location>
        <begin position="1"/>
        <end position="56"/>
    </location>
</feature>
<dbReference type="EMBL" id="AQRA01000001">
    <property type="protein sequence ID" value="EZH76031.1"/>
    <property type="molecule type" value="Genomic_DNA"/>
</dbReference>
<reference evidence="2 3" key="1">
    <citation type="submission" date="2014-04" db="EMBL/GenBank/DDBJ databases">
        <title>Aquimarina sp. 22II-S11-z7 Genome Sequencing.</title>
        <authorList>
            <person name="Lai Q."/>
        </authorList>
    </citation>
    <scope>NUCLEOTIDE SEQUENCE [LARGE SCALE GENOMIC DNA]</scope>
    <source>
        <strain evidence="2 3">22II-S11-z7</strain>
    </source>
</reference>
<keyword evidence="3" id="KW-1185">Reference proteome</keyword>
<gene>
    <name evidence="2" type="ORF">ATO12_04370</name>
</gene>
<keyword evidence="1" id="KW-0175">Coiled coil</keyword>
<evidence type="ECO:0000313" key="2">
    <source>
        <dbReference type="EMBL" id="EZH76031.1"/>
    </source>
</evidence>
<dbReference type="OrthoDB" id="1467932at2"/>
<accession>A0A023C190</accession>
<dbReference type="eggNOG" id="ENOG50330X7">
    <property type="taxonomic scope" value="Bacteria"/>
</dbReference>
<dbReference type="Proteomes" id="UP000023541">
    <property type="component" value="Unassembled WGS sequence"/>
</dbReference>
<protein>
    <recommendedName>
        <fullName evidence="4">Mis12-Mtw1 protein family</fullName>
    </recommendedName>
</protein>
<sequence length="96" mass="11136">MSDLIEIIDSLENRISKLLHKYELVKQQNLSLKEKISDLESNSELQADQLKQWEEKFSALKNANAILGSDEYKRETKLKINALIREIDMCIAQLSE</sequence>
<dbReference type="AlphaFoldDB" id="A0A023C190"/>
<evidence type="ECO:0000256" key="1">
    <source>
        <dbReference type="SAM" id="Coils"/>
    </source>
</evidence>
<dbReference type="STRING" id="1317122.ATO12_04370"/>